<keyword evidence="3" id="KW-1185">Reference proteome</keyword>
<gene>
    <name evidence="2" type="ORF">UFB30_15070</name>
</gene>
<sequence>MSDKPKVIPEFIKRQAEQDNQIKTIVQNLNFPAITVQPYMDQPNRAYLKVIADNVQGMTRFLPDTSITTKNVAPAIDNIVSSLRTVPDFSHVFEKFNSSIDWQPGYQEQGDQLYKAWSDPTGEVIIDEDEVEIAGNISEKIENMTIDRMAEFYTYLNRYPMLGMFHEVGKEIFEWLSTENSTTIKGLTVYRARPKETDNEPPFLFEELFIAPYGVPGNGRFNFMGHNHLYLSESLEVAIKEVRNSNKPDYGFGSLQLKLIKEVNLLDLTSILEAPIYQYTQHPVTSNQKKEYLLLTLLLFAQNTMDLMGLNIRVQKILK</sequence>
<dbReference type="Pfam" id="PF08808">
    <property type="entry name" value="RES"/>
    <property type="match status" value="1"/>
</dbReference>
<evidence type="ECO:0000259" key="1">
    <source>
        <dbReference type="Pfam" id="PF08808"/>
    </source>
</evidence>
<accession>A0ABU5KQM6</accession>
<proteinExistence type="predicted"/>
<organism evidence="2 3">
    <name type="scientific">Jeotgalibacillus haloalkalitolerans</name>
    <dbReference type="NCBI Taxonomy" id="3104292"/>
    <lineage>
        <taxon>Bacteria</taxon>
        <taxon>Bacillati</taxon>
        <taxon>Bacillota</taxon>
        <taxon>Bacilli</taxon>
        <taxon>Bacillales</taxon>
        <taxon>Caryophanaceae</taxon>
        <taxon>Jeotgalibacillus</taxon>
    </lineage>
</organism>
<dbReference type="RefSeq" id="WP_322422513.1">
    <property type="nucleotide sequence ID" value="NZ_JAXQNN010000007.1"/>
</dbReference>
<feature type="domain" description="RES" evidence="1">
    <location>
        <begin position="189"/>
        <end position="269"/>
    </location>
</feature>
<comment type="caution">
    <text evidence="2">The sequence shown here is derived from an EMBL/GenBank/DDBJ whole genome shotgun (WGS) entry which is preliminary data.</text>
</comment>
<reference evidence="2 3" key="1">
    <citation type="submission" date="2023-12" db="EMBL/GenBank/DDBJ databases">
        <title>Jeotgalibacillus haloalkaliphilus sp. nov., a novel salt-tolerant bacteria, isolated from the estuary of the Fenhe River into the Yellow River.</title>
        <authorList>
            <person name="Li Y."/>
        </authorList>
    </citation>
    <scope>NUCLEOTIDE SEQUENCE [LARGE SCALE GENOMIC DNA]</scope>
    <source>
        <strain evidence="2 3">HH7-29</strain>
    </source>
</reference>
<name>A0ABU5KQM6_9BACL</name>
<dbReference type="InterPro" id="IPR014914">
    <property type="entry name" value="RES_dom"/>
</dbReference>
<dbReference type="EMBL" id="JAXQNN010000007">
    <property type="protein sequence ID" value="MDZ5713553.1"/>
    <property type="molecule type" value="Genomic_DNA"/>
</dbReference>
<protein>
    <submittedName>
        <fullName evidence="2">RES family NAD+ phosphorylase</fullName>
    </submittedName>
</protein>
<evidence type="ECO:0000313" key="3">
    <source>
        <dbReference type="Proteomes" id="UP001292084"/>
    </source>
</evidence>
<dbReference type="Proteomes" id="UP001292084">
    <property type="component" value="Unassembled WGS sequence"/>
</dbReference>
<evidence type="ECO:0000313" key="2">
    <source>
        <dbReference type="EMBL" id="MDZ5713553.1"/>
    </source>
</evidence>